<gene>
    <name evidence="1" type="ORF">EI77_00619</name>
</gene>
<evidence type="ECO:0000313" key="1">
    <source>
        <dbReference type="EMBL" id="TDU81315.1"/>
    </source>
</evidence>
<dbReference type="AlphaFoldDB" id="A0A4R7SRJ9"/>
<dbReference type="Proteomes" id="UP000295662">
    <property type="component" value="Unassembled WGS sequence"/>
</dbReference>
<organism evidence="1 2">
    <name type="scientific">Prosthecobacter fusiformis</name>
    <dbReference type="NCBI Taxonomy" id="48464"/>
    <lineage>
        <taxon>Bacteria</taxon>
        <taxon>Pseudomonadati</taxon>
        <taxon>Verrucomicrobiota</taxon>
        <taxon>Verrucomicrobiia</taxon>
        <taxon>Verrucomicrobiales</taxon>
        <taxon>Verrucomicrobiaceae</taxon>
        <taxon>Prosthecobacter</taxon>
    </lineage>
</organism>
<sequence length="325" mass="37003">MSLRTILLDELNVLAKKNDPGFATKIRAVMVDRNPATLDPDEHDPVATAALAWKEVAPRGREAFENCAEKLIDDLEQARIQNEATVCDWPFAFAMVRLLRMLPEGMPEESFKGRCVRKLSGLVAERQEFLVLVAGSKVKPDDFWTESFRLYLGWHALQPAWLETMWLNALRDKAWPLDQGARLFLEDAAIRHPSFVTVDRLTDFWRVAVNRNASVQEIKRWFYVVGASLEVSATGQEQLTKLHDDFGGYLQDRRHEERGLPWDHFVECMSALFRNEAKRKAILGCKSPERLPQTAKKAHEEIPLKYKSPTGSVTTDLLDCLKAAA</sequence>
<evidence type="ECO:0000313" key="2">
    <source>
        <dbReference type="Proteomes" id="UP000295662"/>
    </source>
</evidence>
<dbReference type="EMBL" id="SOCA01000001">
    <property type="protein sequence ID" value="TDU81315.1"/>
    <property type="molecule type" value="Genomic_DNA"/>
</dbReference>
<reference evidence="1 2" key="1">
    <citation type="submission" date="2019-03" db="EMBL/GenBank/DDBJ databases">
        <title>Genomic Encyclopedia of Archaeal and Bacterial Type Strains, Phase II (KMG-II): from individual species to whole genera.</title>
        <authorList>
            <person name="Goeker M."/>
        </authorList>
    </citation>
    <scope>NUCLEOTIDE SEQUENCE [LARGE SCALE GENOMIC DNA]</scope>
    <source>
        <strain evidence="1 2">ATCC 25309</strain>
    </source>
</reference>
<keyword evidence="2" id="KW-1185">Reference proteome</keyword>
<name>A0A4R7SRJ9_9BACT</name>
<accession>A0A4R7SRJ9</accession>
<dbReference type="RefSeq" id="WP_133793275.1">
    <property type="nucleotide sequence ID" value="NZ_SOCA01000001.1"/>
</dbReference>
<comment type="caution">
    <text evidence="1">The sequence shown here is derived from an EMBL/GenBank/DDBJ whole genome shotgun (WGS) entry which is preliminary data.</text>
</comment>
<protein>
    <submittedName>
        <fullName evidence="1">Uncharacterized protein</fullName>
    </submittedName>
</protein>
<proteinExistence type="predicted"/>